<evidence type="ECO:0000256" key="1">
    <source>
        <dbReference type="SAM" id="Phobius"/>
    </source>
</evidence>
<feature type="transmembrane region" description="Helical" evidence="1">
    <location>
        <begin position="6"/>
        <end position="24"/>
    </location>
</feature>
<evidence type="ECO:0000313" key="2">
    <source>
        <dbReference type="EMBL" id="ANA86453.1"/>
    </source>
</evidence>
<gene>
    <name evidence="2" type="primary">119</name>
    <name evidence="2" type="ORF">PBI_ONEUP_119</name>
</gene>
<sequence length="130" mass="14343">MTTELLIAYLIGIIAFLPGLRYIAGHVPGDDIGSGVRWFTATLMAAVWPLIVVVFFVKHVLSILVPWWLPPVKLAAFIKQQQTAGDNSTQVQSVGDAHIRVTPSFTGFADDINWEAEQRRAASQQGKNLR</sequence>
<keyword evidence="3" id="KW-1185">Reference proteome</keyword>
<dbReference type="EMBL" id="KU998245">
    <property type="protein sequence ID" value="ANA86453.1"/>
    <property type="molecule type" value="Genomic_DNA"/>
</dbReference>
<feature type="transmembrane region" description="Helical" evidence="1">
    <location>
        <begin position="36"/>
        <end position="69"/>
    </location>
</feature>
<name>A0A166Y9F8_9CAUD</name>
<dbReference type="Proteomes" id="UP000204609">
    <property type="component" value="Segment"/>
</dbReference>
<protein>
    <submittedName>
        <fullName evidence="2">Uncharacterized protein</fullName>
    </submittedName>
</protein>
<keyword evidence="1" id="KW-0812">Transmembrane</keyword>
<evidence type="ECO:0000313" key="3">
    <source>
        <dbReference type="Proteomes" id="UP000204609"/>
    </source>
</evidence>
<keyword evidence="1" id="KW-0472">Membrane</keyword>
<accession>A0A166Y9F8</accession>
<proteinExistence type="predicted"/>
<dbReference type="KEGG" id="vg:28800578"/>
<reference evidence="3" key="1">
    <citation type="submission" date="2016-03" db="EMBL/GenBank/DDBJ databases">
        <authorList>
            <person name="Ploux O."/>
        </authorList>
    </citation>
    <scope>NUCLEOTIDE SEQUENCE [LARGE SCALE GENOMIC DNA]</scope>
</reference>
<keyword evidence="1" id="KW-1133">Transmembrane helix</keyword>
<organism evidence="2 3">
    <name type="scientific">Gordonia phage OneUp</name>
    <dbReference type="NCBI Taxonomy" id="1838074"/>
    <lineage>
        <taxon>Viruses</taxon>
        <taxon>Duplodnaviria</taxon>
        <taxon>Heunggongvirae</taxon>
        <taxon>Uroviricota</taxon>
        <taxon>Caudoviricetes</taxon>
        <taxon>Oneupvirus</taxon>
        <taxon>Oneupvirus oneup</taxon>
    </lineage>
</organism>
<dbReference type="OrthoDB" id="41340at10239"/>
<dbReference type="GeneID" id="28800578"/>
<dbReference type="RefSeq" id="YP_009274535.1">
    <property type="nucleotide sequence ID" value="NC_030917.1"/>
</dbReference>